<gene>
    <name evidence="1" type="ORF">AJ80_06229</name>
</gene>
<accession>A0A2B7XPK0</accession>
<dbReference type="InterPro" id="IPR038883">
    <property type="entry name" value="AN11006-like"/>
</dbReference>
<dbReference type="OrthoDB" id="4207499at2759"/>
<name>A0A2B7XPK0_POLH7</name>
<proteinExistence type="predicted"/>
<dbReference type="AlphaFoldDB" id="A0A2B7XPK0"/>
<keyword evidence="2" id="KW-1185">Reference proteome</keyword>
<evidence type="ECO:0000313" key="1">
    <source>
        <dbReference type="EMBL" id="PGH13724.1"/>
    </source>
</evidence>
<dbReference type="PANTHER" id="PTHR42085:SF1">
    <property type="entry name" value="F-BOX DOMAIN-CONTAINING PROTEIN"/>
    <property type="match status" value="1"/>
</dbReference>
<evidence type="ECO:0008006" key="3">
    <source>
        <dbReference type="Google" id="ProtNLM"/>
    </source>
</evidence>
<dbReference type="PANTHER" id="PTHR42085">
    <property type="entry name" value="F-BOX DOMAIN-CONTAINING PROTEIN"/>
    <property type="match status" value="1"/>
</dbReference>
<dbReference type="Proteomes" id="UP000224634">
    <property type="component" value="Unassembled WGS sequence"/>
</dbReference>
<comment type="caution">
    <text evidence="1">The sequence shown here is derived from an EMBL/GenBank/DDBJ whole genome shotgun (WGS) entry which is preliminary data.</text>
</comment>
<protein>
    <recommendedName>
        <fullName evidence="3">F-box domain-containing protein</fullName>
    </recommendedName>
</protein>
<dbReference type="EMBL" id="PDNA01000101">
    <property type="protein sequence ID" value="PGH13724.1"/>
    <property type="molecule type" value="Genomic_DNA"/>
</dbReference>
<organism evidence="1 2">
    <name type="scientific">Polytolypa hystricis (strain UAMH7299)</name>
    <dbReference type="NCBI Taxonomy" id="1447883"/>
    <lineage>
        <taxon>Eukaryota</taxon>
        <taxon>Fungi</taxon>
        <taxon>Dikarya</taxon>
        <taxon>Ascomycota</taxon>
        <taxon>Pezizomycotina</taxon>
        <taxon>Eurotiomycetes</taxon>
        <taxon>Eurotiomycetidae</taxon>
        <taxon>Onygenales</taxon>
        <taxon>Onygenales incertae sedis</taxon>
        <taxon>Polytolypa</taxon>
    </lineage>
</organism>
<reference evidence="1 2" key="1">
    <citation type="submission" date="2017-10" db="EMBL/GenBank/DDBJ databases">
        <title>Comparative genomics in systemic dimorphic fungi from Ajellomycetaceae.</title>
        <authorList>
            <person name="Munoz J.F."/>
            <person name="Mcewen J.G."/>
            <person name="Clay O.K."/>
            <person name="Cuomo C.A."/>
        </authorList>
    </citation>
    <scope>NUCLEOTIDE SEQUENCE [LARGE SCALE GENOMIC DNA]</scope>
    <source>
        <strain evidence="1 2">UAMH7299</strain>
    </source>
</reference>
<evidence type="ECO:0000313" key="2">
    <source>
        <dbReference type="Proteomes" id="UP000224634"/>
    </source>
</evidence>
<sequence>MEDLIPSGNAKSPGSHIDSNFRRKALLLRLPCDIRQKIYTIAGLITKRDTISLHFHDSHPWSSEPPGEWSSKDQSLIKCSRPYHLHIPNQLFYTSRDISNDALSIFYSENAFEMQDYRGLPVLQSLSPRALRAIKSLYLSIQASRCPYGLLYGDHPSDATCEISYEWPFKNNIYPCQNLVLSEWNQALSHLASHLQPDRLDLRIQLNTLDEVFVAAMVKPLAKLSTLKHCSIDCEAGAHPVLQRLAEIAVLHTTGKAEGTPFRLLNLPLEIQLRILEHTELIAPSTIIRIEKTGYTSEHCYSPFANCNAYHSMIHCRLDRVAYSSRYEASCWKYPTSMFSVNKHIRALSRQIFFSRNKFYLEPYSSEALVGPRTNISQLPPDCWQNLRYLHFLFPTLKETHHLPSQTETASWLRLLDLIVDHIPLPQLTIVINMANERLSTCWDYVPPPVDDAQQERNMWAVYVRVISPITQLEERPKDLFIHIDWPLVREKDALRDHRERLLEKMVMGDEYDSFSRGKVPLRDFRGWF</sequence>